<feature type="region of interest" description="Disordered" evidence="1">
    <location>
        <begin position="116"/>
        <end position="154"/>
    </location>
</feature>
<dbReference type="EMBL" id="BSFH01000064">
    <property type="protein sequence ID" value="GLK65196.1"/>
    <property type="molecule type" value="Genomic_DNA"/>
</dbReference>
<feature type="transmembrane region" description="Helical" evidence="2">
    <location>
        <begin position="186"/>
        <end position="209"/>
    </location>
</feature>
<feature type="compositionally biased region" description="Low complexity" evidence="1">
    <location>
        <begin position="118"/>
        <end position="154"/>
    </location>
</feature>
<dbReference type="PANTHER" id="PTHR32309">
    <property type="entry name" value="TYROSINE-PROTEIN KINASE"/>
    <property type="match status" value="1"/>
</dbReference>
<evidence type="ECO:0000313" key="4">
    <source>
        <dbReference type="Proteomes" id="UP001143349"/>
    </source>
</evidence>
<evidence type="ECO:0000313" key="3">
    <source>
        <dbReference type="EMBL" id="GLK65196.1"/>
    </source>
</evidence>
<evidence type="ECO:0000256" key="2">
    <source>
        <dbReference type="SAM" id="Phobius"/>
    </source>
</evidence>
<keyword evidence="2" id="KW-0812">Transmembrane</keyword>
<dbReference type="AlphaFoldDB" id="A0AAD3P0S4"/>
<sequence>MTTSSPPAGDKTGQPAARQQASASPAPEAAAPAAPQTAAPAVAQRPFQQQQGLGAKAQPAQPAGPADAGQADASRAQPQVAQPQVTGPQPAAGKTNPPALRPQEQEARPIPVRPMQEPAPAAAAKPAAQPPAKAVARPVAKPAAKPVAKPVAPTPARAVATTPARAVPAQPVRPPVGIAQPRRRHWLMLGSFLALVVLPTLIWAAYLWLRASDQYVSTVGFTVRNEQAAPSIELLGGLSPLAGGGGAADTDVLYEYIRSQDMVERIDAELDLHARFSRAWPHDFVFAFNPENHIEDLTDYWQRQVKVLYDSSTQLITLKVSAFTPEDAQAIAAAVFQASSDKINEISTVARNDATRLARAELDKARAELTETRQAMTAFRMRSQIVDPEADLAGQMGVLSGLQAQLAEALVAHDLLLDNAQPTDHRVVQAQQKIEALRRLIEAERSKFGAEGQGPAGESYAQLMAEYEKLAVDREFAEGAYRSARIAYETALAETQRQARYLAAHIEPKVAQSATEPNRPWLLAMVAGLLLAGWSILVLIYYSVRDRR</sequence>
<evidence type="ECO:0000256" key="1">
    <source>
        <dbReference type="SAM" id="MobiDB-lite"/>
    </source>
</evidence>
<keyword evidence="2" id="KW-1133">Transmembrane helix</keyword>
<comment type="caution">
    <text evidence="3">The sequence shown here is derived from an EMBL/GenBank/DDBJ whole genome shotgun (WGS) entry which is preliminary data.</text>
</comment>
<keyword evidence="2" id="KW-0472">Membrane</keyword>
<feature type="transmembrane region" description="Helical" evidence="2">
    <location>
        <begin position="521"/>
        <end position="544"/>
    </location>
</feature>
<evidence type="ECO:0008006" key="5">
    <source>
        <dbReference type="Google" id="ProtNLM"/>
    </source>
</evidence>
<keyword evidence="4" id="KW-1185">Reference proteome</keyword>
<dbReference type="Proteomes" id="UP001143349">
    <property type="component" value="Unassembled WGS sequence"/>
</dbReference>
<feature type="compositionally biased region" description="Low complexity" evidence="1">
    <location>
        <begin position="14"/>
        <end position="73"/>
    </location>
</feature>
<protein>
    <recommendedName>
        <fullName evidence="5">Capsule biosynthesis protein</fullName>
    </recommendedName>
</protein>
<dbReference type="InterPro" id="IPR050445">
    <property type="entry name" value="Bact_polysacc_biosynth/exp"/>
</dbReference>
<dbReference type="RefSeq" id="WP_271180006.1">
    <property type="nucleotide sequence ID" value="NZ_BSFH01000064.1"/>
</dbReference>
<gene>
    <name evidence="3" type="ORF">GCM10017635_26700</name>
</gene>
<proteinExistence type="predicted"/>
<feature type="compositionally biased region" description="Polar residues" evidence="1">
    <location>
        <begin position="76"/>
        <end position="87"/>
    </location>
</feature>
<dbReference type="PANTHER" id="PTHR32309:SF13">
    <property type="entry name" value="FERRIC ENTEROBACTIN TRANSPORT PROTEIN FEPE"/>
    <property type="match status" value="1"/>
</dbReference>
<reference evidence="3" key="1">
    <citation type="journal article" date="2014" name="Int. J. Syst. Evol. Microbiol.">
        <title>Complete genome sequence of Corynebacterium casei LMG S-19264T (=DSM 44701T), isolated from a smear-ripened cheese.</title>
        <authorList>
            <consortium name="US DOE Joint Genome Institute (JGI-PGF)"/>
            <person name="Walter F."/>
            <person name="Albersmeier A."/>
            <person name="Kalinowski J."/>
            <person name="Ruckert C."/>
        </authorList>
    </citation>
    <scope>NUCLEOTIDE SEQUENCE</scope>
    <source>
        <strain evidence="3">VKM B-2222</strain>
    </source>
</reference>
<dbReference type="GO" id="GO:0004713">
    <property type="term" value="F:protein tyrosine kinase activity"/>
    <property type="evidence" value="ECO:0007669"/>
    <property type="project" value="TreeGrafter"/>
</dbReference>
<reference evidence="3" key="2">
    <citation type="submission" date="2023-01" db="EMBL/GenBank/DDBJ databases">
        <authorList>
            <person name="Sun Q."/>
            <person name="Evtushenko L."/>
        </authorList>
    </citation>
    <scope>NUCLEOTIDE SEQUENCE</scope>
    <source>
        <strain evidence="3">VKM B-2222</strain>
    </source>
</reference>
<organism evidence="3 4">
    <name type="scientific">Paracoccus kondratievae</name>
    <dbReference type="NCBI Taxonomy" id="135740"/>
    <lineage>
        <taxon>Bacteria</taxon>
        <taxon>Pseudomonadati</taxon>
        <taxon>Pseudomonadota</taxon>
        <taxon>Alphaproteobacteria</taxon>
        <taxon>Rhodobacterales</taxon>
        <taxon>Paracoccaceae</taxon>
        <taxon>Paracoccus</taxon>
    </lineage>
</organism>
<feature type="region of interest" description="Disordered" evidence="1">
    <location>
        <begin position="1"/>
        <end position="103"/>
    </location>
</feature>
<accession>A0AAD3P0S4</accession>
<name>A0AAD3P0S4_9RHOB</name>
<dbReference type="GO" id="GO:0005886">
    <property type="term" value="C:plasma membrane"/>
    <property type="evidence" value="ECO:0007669"/>
    <property type="project" value="TreeGrafter"/>
</dbReference>